<feature type="domain" description="Glycosyl hydrolase family 13 catalytic" evidence="5">
    <location>
        <begin position="132"/>
        <end position="480"/>
    </location>
</feature>
<dbReference type="SUPFAM" id="SSF51011">
    <property type="entry name" value="Glycosyl hydrolase domain"/>
    <property type="match status" value="1"/>
</dbReference>
<dbReference type="Pfam" id="PF00128">
    <property type="entry name" value="Alpha-amylase"/>
    <property type="match status" value="1"/>
</dbReference>
<dbReference type="InterPro" id="IPR013780">
    <property type="entry name" value="Glyco_hydro_b"/>
</dbReference>
<evidence type="ECO:0000256" key="1">
    <source>
        <dbReference type="ARBA" id="ARBA00008061"/>
    </source>
</evidence>
<organism evidence="6 7">
    <name type="scientific">Acetivibrio mesophilus</name>
    <dbReference type="NCBI Taxonomy" id="2487273"/>
    <lineage>
        <taxon>Bacteria</taxon>
        <taxon>Bacillati</taxon>
        <taxon>Bacillota</taxon>
        <taxon>Clostridia</taxon>
        <taxon>Eubacteriales</taxon>
        <taxon>Oscillospiraceae</taxon>
        <taxon>Acetivibrio</taxon>
    </lineage>
</organism>
<evidence type="ECO:0000313" key="6">
    <source>
        <dbReference type="EMBL" id="RXE58434.1"/>
    </source>
</evidence>
<dbReference type="Gene3D" id="3.90.400.10">
    <property type="entry name" value="Oligo-1,6-glucosidase, Domain 2"/>
    <property type="match status" value="1"/>
</dbReference>
<dbReference type="AlphaFoldDB" id="A0A4Q0I2G6"/>
<dbReference type="GO" id="GO:0004553">
    <property type="term" value="F:hydrolase activity, hydrolyzing O-glycosyl compounds"/>
    <property type="evidence" value="ECO:0007669"/>
    <property type="project" value="InterPro"/>
</dbReference>
<dbReference type="Gene3D" id="2.60.40.10">
    <property type="entry name" value="Immunoglobulins"/>
    <property type="match status" value="1"/>
</dbReference>
<dbReference type="Gene3D" id="3.20.20.80">
    <property type="entry name" value="Glycosidases"/>
    <property type="match status" value="1"/>
</dbReference>
<comment type="similarity">
    <text evidence="1">Belongs to the glycosyl hydrolase 13 family.</text>
</comment>
<dbReference type="Pfam" id="PF02903">
    <property type="entry name" value="Alpha-amylase_N"/>
    <property type="match status" value="1"/>
</dbReference>
<keyword evidence="3" id="KW-0119">Carbohydrate metabolism</keyword>
<dbReference type="Proteomes" id="UP000289166">
    <property type="component" value="Unassembled WGS sequence"/>
</dbReference>
<dbReference type="CDD" id="cd11338">
    <property type="entry name" value="AmyAc_CMD"/>
    <property type="match status" value="1"/>
</dbReference>
<accession>A0A4Q0I2G6</accession>
<evidence type="ECO:0000256" key="2">
    <source>
        <dbReference type="ARBA" id="ARBA00022801"/>
    </source>
</evidence>
<keyword evidence="2" id="KW-0378">Hydrolase</keyword>
<reference evidence="7" key="1">
    <citation type="submission" date="2018-11" db="EMBL/GenBank/DDBJ databases">
        <title>Genome sequencing of a novel mesophilic and cellulolytic organism within the genus Hungateiclostridium.</title>
        <authorList>
            <person name="Rettenmaier R."/>
            <person name="Liebl W."/>
            <person name="Zverlov V."/>
        </authorList>
    </citation>
    <scope>NUCLEOTIDE SEQUENCE [LARGE SCALE GENOMIC DNA]</scope>
    <source>
        <strain evidence="7">N2K1</strain>
    </source>
</reference>
<evidence type="ECO:0000259" key="5">
    <source>
        <dbReference type="SMART" id="SM00642"/>
    </source>
</evidence>
<keyword evidence="7" id="KW-1185">Reference proteome</keyword>
<dbReference type="InterPro" id="IPR017853">
    <property type="entry name" value="GH"/>
</dbReference>
<keyword evidence="3" id="KW-0136">Cellulose degradation</keyword>
<dbReference type="InterPro" id="IPR045857">
    <property type="entry name" value="O16G_dom_2"/>
</dbReference>
<dbReference type="InterPro" id="IPR004185">
    <property type="entry name" value="Glyco_hydro_13_lg-like_dom"/>
</dbReference>
<gene>
    <name evidence="6" type="ORF">EFD62_12285</name>
</gene>
<dbReference type="InterPro" id="IPR006047">
    <property type="entry name" value="GH13_cat_dom"/>
</dbReference>
<evidence type="ECO:0000256" key="4">
    <source>
        <dbReference type="ARBA" id="ARBA00023295"/>
    </source>
</evidence>
<dbReference type="CDD" id="cd02857">
    <property type="entry name" value="E_set_CDase_PDE_N"/>
    <property type="match status" value="1"/>
</dbReference>
<keyword evidence="3" id="KW-0624">Polysaccharide degradation</keyword>
<evidence type="ECO:0000313" key="7">
    <source>
        <dbReference type="Proteomes" id="UP000289166"/>
    </source>
</evidence>
<dbReference type="GO" id="GO:0030245">
    <property type="term" value="P:cellulose catabolic process"/>
    <property type="evidence" value="ECO:0007669"/>
    <property type="project" value="UniProtKB-KW"/>
</dbReference>
<comment type="caution">
    <text evidence="6">The sequence shown here is derived from an EMBL/GenBank/DDBJ whole genome shotgun (WGS) entry which is preliminary data.</text>
</comment>
<keyword evidence="4 6" id="KW-0326">Glycosidase</keyword>
<proteinExistence type="inferred from homology"/>
<dbReference type="OrthoDB" id="9805159at2"/>
<dbReference type="InterPro" id="IPR014756">
    <property type="entry name" value="Ig_E-set"/>
</dbReference>
<dbReference type="RefSeq" id="WP_128706214.1">
    <property type="nucleotide sequence ID" value="NZ_RLII01000018.1"/>
</dbReference>
<protein>
    <submittedName>
        <fullName evidence="6">Alpha-glycosidase</fullName>
    </submittedName>
</protein>
<dbReference type="EMBL" id="RLII01000018">
    <property type="protein sequence ID" value="RXE58434.1"/>
    <property type="molecule type" value="Genomic_DNA"/>
</dbReference>
<dbReference type="Gene3D" id="2.60.40.1180">
    <property type="entry name" value="Golgi alpha-mannosidase II"/>
    <property type="match status" value="1"/>
</dbReference>
<dbReference type="PANTHER" id="PTHR10357">
    <property type="entry name" value="ALPHA-AMYLASE FAMILY MEMBER"/>
    <property type="match status" value="1"/>
</dbReference>
<dbReference type="PANTHER" id="PTHR10357:SF210">
    <property type="entry name" value="MALTODEXTRIN GLUCOSIDASE"/>
    <property type="match status" value="1"/>
</dbReference>
<evidence type="ECO:0000256" key="3">
    <source>
        <dbReference type="ARBA" id="ARBA00023001"/>
    </source>
</evidence>
<dbReference type="SUPFAM" id="SSF81296">
    <property type="entry name" value="E set domains"/>
    <property type="match status" value="1"/>
</dbReference>
<dbReference type="InterPro" id="IPR013783">
    <property type="entry name" value="Ig-like_fold"/>
</dbReference>
<sequence length="579" mass="68028">MKLEAIYHKPYSEFAFSIDPDTLVIRLRTAKNDINTCILIYHEKYDSSQRGKAKMKKVASDEMFDYYEVELNVGIKRIKYMFYLEDNYSIKWYSSDGFFDYMPQWGQFTHSYICKEDILEEIEWFRNSTIYQIFPDRFAKLPPDTSNLGNRTVHGGNIKGIIARLDYLVTLGVDVIYFNPIFKSESYHRYDVVDYYEIDPVFGDKRELKELIDLCHKNGIKIIFDGVFNHSGDKFFAFKDILEKGEKSKYVNWYHISSFPVEVYPRPNYECFSYYGGMPKLNTGNPETAQYLLDVVRYWTVEFGVDGWRLDAADEVDRKFWRKLRDMLKSLNRDTVLIGEIFDESSSWLWGDQFDSVTNYPLKAMINDLFAYRSVDAEIFRMRINSYIMKLNKKVLNSLVNVISTHDTPRFLTLCDGDEKRFGLAVVFQFTFPGVPLIYYGDEIGMEGEGDPDCRRPMIWDEAKWNRKNLELYRFLIDLRKKFDSLRIGEYGELPVIGCKGILAYRRGLGEDGIIVIMNTLDQKARITVETGEFFDAVKAFKSLKDDEMLAVERKRINLCLKPFEWRIYKASGELETLT</sequence>
<name>A0A4Q0I2G6_9FIRM</name>
<dbReference type="SUPFAM" id="SSF51445">
    <property type="entry name" value="(Trans)glycosidases"/>
    <property type="match status" value="1"/>
</dbReference>
<dbReference type="SMART" id="SM00642">
    <property type="entry name" value="Aamy"/>
    <property type="match status" value="1"/>
</dbReference>